<dbReference type="Pfam" id="PF13354">
    <property type="entry name" value="Beta-lactamase2"/>
    <property type="match status" value="1"/>
</dbReference>
<dbReference type="PRINTS" id="PR00118">
    <property type="entry name" value="BLACTAMASEA"/>
</dbReference>
<dbReference type="EC" id="3.5.2.6" evidence="3"/>
<protein>
    <recommendedName>
        <fullName evidence="3">beta-lactamase</fullName>
        <ecNumber evidence="3">3.5.2.6</ecNumber>
    </recommendedName>
</protein>
<comment type="similarity">
    <text evidence="2">Belongs to the class-A beta-lactamase family.</text>
</comment>
<evidence type="ECO:0000256" key="1">
    <source>
        <dbReference type="ARBA" id="ARBA00001526"/>
    </source>
</evidence>
<reference evidence="5 6" key="1">
    <citation type="submission" date="2021-03" db="EMBL/GenBank/DDBJ databases">
        <title>Complete genome of Parasphingorhabdus_sp.JHSY0214.</title>
        <authorList>
            <person name="Yoo J.H."/>
            <person name="Bae J.W."/>
        </authorList>
    </citation>
    <scope>NUCLEOTIDE SEQUENCE [LARGE SCALE GENOMIC DNA]</scope>
    <source>
        <strain evidence="5 6">JHSY0214</strain>
    </source>
</reference>
<evidence type="ECO:0000313" key="6">
    <source>
        <dbReference type="Proteomes" id="UP000663923"/>
    </source>
</evidence>
<dbReference type="EMBL" id="CP071794">
    <property type="protein sequence ID" value="QTD56423.1"/>
    <property type="molecule type" value="Genomic_DNA"/>
</dbReference>
<comment type="catalytic activity">
    <reaction evidence="1">
        <text>a beta-lactam + H2O = a substituted beta-amino acid</text>
        <dbReference type="Rhea" id="RHEA:20401"/>
        <dbReference type="ChEBI" id="CHEBI:15377"/>
        <dbReference type="ChEBI" id="CHEBI:35627"/>
        <dbReference type="ChEBI" id="CHEBI:140347"/>
        <dbReference type="EC" id="3.5.2.6"/>
    </reaction>
</comment>
<dbReference type="Gene3D" id="3.40.710.10">
    <property type="entry name" value="DD-peptidase/beta-lactamase superfamily"/>
    <property type="match status" value="1"/>
</dbReference>
<dbReference type="InterPro" id="IPR045155">
    <property type="entry name" value="Beta-lactam_cat"/>
</dbReference>
<dbReference type="Proteomes" id="UP000663923">
    <property type="component" value="Chromosome"/>
</dbReference>
<dbReference type="PANTHER" id="PTHR35333">
    <property type="entry name" value="BETA-LACTAMASE"/>
    <property type="match status" value="1"/>
</dbReference>
<sequence>MTQPAARGENASKSPILNAPEILEIEKRIGGRLGVALVDGDGALIMSHRGGERFAMCSTFKAALASMLFAAHKADTVDMFAKFGLKASDSVPYMPFVEKKLAAKEPVSLHELAGATVMTSDNAAANLILKAVGGPQAFTSFVRANGDSLTRLDRMEPELNENAPGDPRDTTTPEAMARLLRKLTIEDAASDPSKLSLQKWMKNSKTGASRIRAGLPEGWMAGNKTGTADRGIARNDIAIIWPVQGDEVDKPVVLTVYVDRPTVPGKQVDAAIADVARVIVPLIAPVG</sequence>
<evidence type="ECO:0000256" key="3">
    <source>
        <dbReference type="ARBA" id="ARBA00012865"/>
    </source>
</evidence>
<name>A0ABX7T4B4_9SPHN</name>
<dbReference type="InterPro" id="IPR012338">
    <property type="entry name" value="Beta-lactam/transpept-like"/>
</dbReference>
<dbReference type="PANTHER" id="PTHR35333:SF3">
    <property type="entry name" value="BETA-LACTAMASE-TYPE TRANSPEPTIDASE FOLD CONTAINING PROTEIN"/>
    <property type="match status" value="1"/>
</dbReference>
<dbReference type="NCBIfam" id="NF033103">
    <property type="entry name" value="bla_class_A"/>
    <property type="match status" value="1"/>
</dbReference>
<dbReference type="SUPFAM" id="SSF56601">
    <property type="entry name" value="beta-lactamase/transpeptidase-like"/>
    <property type="match status" value="1"/>
</dbReference>
<organism evidence="5 6">
    <name type="scientific">Parasphingorhabdus cellanae</name>
    <dbReference type="NCBI Taxonomy" id="2806553"/>
    <lineage>
        <taxon>Bacteria</taxon>
        <taxon>Pseudomonadati</taxon>
        <taxon>Pseudomonadota</taxon>
        <taxon>Alphaproteobacteria</taxon>
        <taxon>Sphingomonadales</taxon>
        <taxon>Sphingomonadaceae</taxon>
        <taxon>Parasphingorhabdus</taxon>
    </lineage>
</organism>
<evidence type="ECO:0000259" key="4">
    <source>
        <dbReference type="Pfam" id="PF13354"/>
    </source>
</evidence>
<dbReference type="RefSeq" id="WP_207988243.1">
    <property type="nucleotide sequence ID" value="NZ_CP071794.1"/>
</dbReference>
<evidence type="ECO:0000256" key="2">
    <source>
        <dbReference type="ARBA" id="ARBA00009009"/>
    </source>
</evidence>
<accession>A0ABX7T4B4</accession>
<dbReference type="InterPro" id="IPR000871">
    <property type="entry name" value="Beta-lactam_class-A"/>
</dbReference>
<evidence type="ECO:0000313" key="5">
    <source>
        <dbReference type="EMBL" id="QTD56423.1"/>
    </source>
</evidence>
<feature type="domain" description="Beta-lactamase class A catalytic" evidence="4">
    <location>
        <begin position="44"/>
        <end position="245"/>
    </location>
</feature>
<gene>
    <name evidence="5" type="primary">bla</name>
    <name evidence="5" type="ORF">J4G78_02140</name>
</gene>
<keyword evidence="6" id="KW-1185">Reference proteome</keyword>
<proteinExistence type="inferred from homology"/>